<evidence type="ECO:0000256" key="3">
    <source>
        <dbReference type="ARBA" id="ARBA00022490"/>
    </source>
</evidence>
<dbReference type="PRINTS" id="PR00983">
    <property type="entry name" value="TRNASYNTHCYS"/>
</dbReference>
<evidence type="ECO:0000256" key="9">
    <source>
        <dbReference type="ARBA" id="ARBA00022917"/>
    </source>
</evidence>
<comment type="cofactor">
    <cofactor evidence="12">
        <name>Zn(2+)</name>
        <dbReference type="ChEBI" id="CHEBI:29105"/>
    </cofactor>
    <text evidence="12">Binds 1 zinc ion per subunit.</text>
</comment>
<feature type="binding site" evidence="12">
    <location>
        <position position="260"/>
    </location>
    <ligand>
        <name>Zn(2+)</name>
        <dbReference type="ChEBI" id="CHEBI:29105"/>
    </ligand>
</feature>
<dbReference type="InterPro" id="IPR056411">
    <property type="entry name" value="CysS_C"/>
</dbReference>
<dbReference type="CDD" id="cd00672">
    <property type="entry name" value="CysRS_core"/>
    <property type="match status" value="1"/>
</dbReference>
<dbReference type="HAMAP" id="MF_00041">
    <property type="entry name" value="Cys_tRNA_synth"/>
    <property type="match status" value="1"/>
</dbReference>
<keyword evidence="8 12" id="KW-0067">ATP-binding</keyword>
<feature type="binding site" evidence="12">
    <location>
        <position position="291"/>
    </location>
    <ligand>
        <name>ATP</name>
        <dbReference type="ChEBI" id="CHEBI:30616"/>
    </ligand>
</feature>
<dbReference type="InterPro" id="IPR024909">
    <property type="entry name" value="Cys-tRNA/MSH_ligase"/>
</dbReference>
<evidence type="ECO:0000256" key="10">
    <source>
        <dbReference type="ARBA" id="ARBA00023146"/>
    </source>
</evidence>
<dbReference type="PANTHER" id="PTHR10890:SF3">
    <property type="entry name" value="CYSTEINE--TRNA LIGASE, CYTOPLASMIC"/>
    <property type="match status" value="1"/>
</dbReference>
<dbReference type="InterPro" id="IPR014729">
    <property type="entry name" value="Rossmann-like_a/b/a_fold"/>
</dbReference>
<keyword evidence="3 12" id="KW-0963">Cytoplasm</keyword>
<dbReference type="InterPro" id="IPR032678">
    <property type="entry name" value="tRNA-synt_1_cat_dom"/>
</dbReference>
<dbReference type="InterPro" id="IPR015273">
    <property type="entry name" value="Cys-tRNA-synt_Ia_DALR"/>
</dbReference>
<sequence>MTLHVTNTLTGQIERFEPQDPENVLLYYCGLTVSDPPHLGHARSWVHVDVMHRWLEYLGYDVRHVENFTDVNEKIVARVGEDDLGGDEADVAETYIERTIADMRSLNLLRAEVYPRVSEHVPEIVDLVETLIEKGYAYESNGSVYFDVASFDEYGTLSNQELEEIESQGEPDERSEKRHPADFALWKAGGVDEDAVREHRHECVDHGGEPPTGQTWDSPWGDGRPGWHIECSAMSMTHLGETLDIHVGGRDLVFPHHENEIAQSEAATGRRFANYWLHCELFQMDDEKMSSSLGNFVTVEEAVSNWGTNVLRTFLTAGSYNSKQLYSDETIAEAEERWGHLERGYESAVETLDSADARTNVEDDGLRTAVSIARDEFTAAMNDDFNTREAQSALLSVATAINRHLEDGPISDSNGESRDEYRGFDYRGLRRAVETLEELGNVLGLSFVGETSGTATLAGDVVELVLDVRERERDDGNYERADELRDELEALGIEVQDTDEGATYRLPSGK</sequence>
<evidence type="ECO:0000313" key="15">
    <source>
        <dbReference type="Proteomes" id="UP000273828"/>
    </source>
</evidence>
<evidence type="ECO:0000256" key="11">
    <source>
        <dbReference type="ARBA" id="ARBA00047398"/>
    </source>
</evidence>
<dbReference type="GO" id="GO:0006423">
    <property type="term" value="P:cysteinyl-tRNA aminoacylation"/>
    <property type="evidence" value="ECO:0007669"/>
    <property type="project" value="UniProtKB-UniRule"/>
</dbReference>
<keyword evidence="9 12" id="KW-0648">Protein biosynthesis</keyword>
<evidence type="ECO:0000256" key="7">
    <source>
        <dbReference type="ARBA" id="ARBA00022833"/>
    </source>
</evidence>
<dbReference type="OrthoDB" id="9445at2157"/>
<feature type="short sequence motif" description="'KMSKS' region" evidence="12">
    <location>
        <begin position="288"/>
        <end position="292"/>
    </location>
</feature>
<dbReference type="GO" id="GO:0004817">
    <property type="term" value="F:cysteine-tRNA ligase activity"/>
    <property type="evidence" value="ECO:0007669"/>
    <property type="project" value="UniProtKB-UniRule"/>
</dbReference>
<keyword evidence="10 12" id="KW-0030">Aminoacyl-tRNA synthetase</keyword>
<protein>
    <recommendedName>
        <fullName evidence="12">Cysteine--tRNA ligase</fullName>
        <ecNumber evidence="12">6.1.1.16</ecNumber>
    </recommendedName>
    <alternativeName>
        <fullName evidence="12">Cysteinyl-tRNA synthetase</fullName>
        <shortName evidence="12">CysRS</shortName>
    </alternativeName>
</protein>
<dbReference type="NCBIfam" id="TIGR00435">
    <property type="entry name" value="cysS"/>
    <property type="match status" value="1"/>
</dbReference>
<keyword evidence="4 12" id="KW-0436">Ligase</keyword>
<feature type="binding site" evidence="12">
    <location>
        <position position="256"/>
    </location>
    <ligand>
        <name>Zn(2+)</name>
        <dbReference type="ChEBI" id="CHEBI:29105"/>
    </ligand>
</feature>
<comment type="similarity">
    <text evidence="2 12">Belongs to the class-I aminoacyl-tRNA synthetase family.</text>
</comment>
<dbReference type="GO" id="GO:0008270">
    <property type="term" value="F:zinc ion binding"/>
    <property type="evidence" value="ECO:0007669"/>
    <property type="project" value="UniProtKB-UniRule"/>
</dbReference>
<gene>
    <name evidence="12" type="primary">cysS</name>
    <name evidence="14" type="ORF">EA462_07165</name>
</gene>
<dbReference type="Gene3D" id="1.20.120.1910">
    <property type="entry name" value="Cysteine-tRNA ligase, C-terminal anti-codon recognition domain"/>
    <property type="match status" value="1"/>
</dbReference>
<accession>A0A3N6M3L0</accession>
<name>A0A3N6M3L0_9EURY</name>
<keyword evidence="6 12" id="KW-0547">Nucleotide-binding</keyword>
<dbReference type="PANTHER" id="PTHR10890">
    <property type="entry name" value="CYSTEINYL-TRNA SYNTHETASE"/>
    <property type="match status" value="1"/>
</dbReference>
<evidence type="ECO:0000256" key="6">
    <source>
        <dbReference type="ARBA" id="ARBA00022741"/>
    </source>
</evidence>
<evidence type="ECO:0000313" key="14">
    <source>
        <dbReference type="EMBL" id="RQG89791.1"/>
    </source>
</evidence>
<dbReference type="AlphaFoldDB" id="A0A3N6M3L0"/>
<dbReference type="InterPro" id="IPR015803">
    <property type="entry name" value="Cys-tRNA-ligase"/>
</dbReference>
<dbReference type="InterPro" id="IPR009080">
    <property type="entry name" value="tRNAsynth_Ia_anticodon-bd"/>
</dbReference>
<feature type="short sequence motif" description="'HIGH' region" evidence="12">
    <location>
        <begin position="31"/>
        <end position="41"/>
    </location>
</feature>
<keyword evidence="7 12" id="KW-0862">Zinc</keyword>
<evidence type="ECO:0000256" key="2">
    <source>
        <dbReference type="ARBA" id="ARBA00005594"/>
    </source>
</evidence>
<feature type="domain" description="Cysteinyl-tRNA synthetase class Ia DALR" evidence="13">
    <location>
        <begin position="376"/>
        <end position="457"/>
    </location>
</feature>
<comment type="subcellular location">
    <subcellularLocation>
        <location evidence="1 12">Cytoplasm</location>
    </subcellularLocation>
</comment>
<evidence type="ECO:0000256" key="5">
    <source>
        <dbReference type="ARBA" id="ARBA00022723"/>
    </source>
</evidence>
<proteinExistence type="inferred from homology"/>
<dbReference type="SUPFAM" id="SSF52374">
    <property type="entry name" value="Nucleotidylyl transferase"/>
    <property type="match status" value="1"/>
</dbReference>
<dbReference type="RefSeq" id="WP_124177872.1">
    <property type="nucleotide sequence ID" value="NZ_REFY01000003.1"/>
</dbReference>
<dbReference type="SMART" id="SM00840">
    <property type="entry name" value="DALR_2"/>
    <property type="match status" value="1"/>
</dbReference>
<dbReference type="EMBL" id="REFY01000003">
    <property type="protein sequence ID" value="RQG89791.1"/>
    <property type="molecule type" value="Genomic_DNA"/>
</dbReference>
<dbReference type="SUPFAM" id="SSF47323">
    <property type="entry name" value="Anticodon-binding domain of a subclass of class I aminoacyl-tRNA synthetases"/>
    <property type="match status" value="1"/>
</dbReference>
<dbReference type="GO" id="GO:0005737">
    <property type="term" value="C:cytoplasm"/>
    <property type="evidence" value="ECO:0007669"/>
    <property type="project" value="UniProtKB-SubCell"/>
</dbReference>
<evidence type="ECO:0000256" key="1">
    <source>
        <dbReference type="ARBA" id="ARBA00004496"/>
    </source>
</evidence>
<evidence type="ECO:0000259" key="13">
    <source>
        <dbReference type="SMART" id="SM00840"/>
    </source>
</evidence>
<keyword evidence="5 12" id="KW-0479">Metal-binding</keyword>
<evidence type="ECO:0000256" key="12">
    <source>
        <dbReference type="HAMAP-Rule" id="MF_00041"/>
    </source>
</evidence>
<organism evidence="14 15">
    <name type="scientific">Natrarchaeobius halalkaliphilus</name>
    <dbReference type="NCBI Taxonomy" id="1679091"/>
    <lineage>
        <taxon>Archaea</taxon>
        <taxon>Methanobacteriati</taxon>
        <taxon>Methanobacteriota</taxon>
        <taxon>Stenosarchaea group</taxon>
        <taxon>Halobacteria</taxon>
        <taxon>Halobacteriales</taxon>
        <taxon>Natrialbaceae</taxon>
        <taxon>Natrarchaeobius</taxon>
    </lineage>
</organism>
<dbReference type="Gene3D" id="3.40.50.620">
    <property type="entry name" value="HUPs"/>
    <property type="match status" value="1"/>
</dbReference>
<dbReference type="EC" id="6.1.1.16" evidence="12"/>
<feature type="binding site" evidence="12">
    <location>
        <position position="29"/>
    </location>
    <ligand>
        <name>Zn(2+)</name>
        <dbReference type="ChEBI" id="CHEBI:29105"/>
    </ligand>
</feature>
<comment type="caution">
    <text evidence="14">The sequence shown here is derived from an EMBL/GenBank/DDBJ whole genome shotgun (WGS) entry which is preliminary data.</text>
</comment>
<dbReference type="Pfam" id="PF01406">
    <property type="entry name" value="tRNA-synt_1e"/>
    <property type="match status" value="1"/>
</dbReference>
<dbReference type="Pfam" id="PF23493">
    <property type="entry name" value="CysS_C"/>
    <property type="match status" value="1"/>
</dbReference>
<comment type="catalytic activity">
    <reaction evidence="11 12">
        <text>tRNA(Cys) + L-cysteine + ATP = L-cysteinyl-tRNA(Cys) + AMP + diphosphate</text>
        <dbReference type="Rhea" id="RHEA:17773"/>
        <dbReference type="Rhea" id="RHEA-COMP:9661"/>
        <dbReference type="Rhea" id="RHEA-COMP:9679"/>
        <dbReference type="ChEBI" id="CHEBI:30616"/>
        <dbReference type="ChEBI" id="CHEBI:33019"/>
        <dbReference type="ChEBI" id="CHEBI:35235"/>
        <dbReference type="ChEBI" id="CHEBI:78442"/>
        <dbReference type="ChEBI" id="CHEBI:78517"/>
        <dbReference type="ChEBI" id="CHEBI:456215"/>
        <dbReference type="EC" id="6.1.1.16"/>
    </reaction>
</comment>
<evidence type="ECO:0000256" key="4">
    <source>
        <dbReference type="ARBA" id="ARBA00022598"/>
    </source>
</evidence>
<feature type="binding site" evidence="12">
    <location>
        <position position="231"/>
    </location>
    <ligand>
        <name>Zn(2+)</name>
        <dbReference type="ChEBI" id="CHEBI:29105"/>
    </ligand>
</feature>
<reference evidence="14 15" key="1">
    <citation type="submission" date="2018-10" db="EMBL/GenBank/DDBJ databases">
        <title>Natrarchaeobius chitinivorans gen. nov., sp. nov., and Natrarchaeobius haloalkaliphilus sp. nov., alkaliphilic, chitin-utilizing haloarchaea from hypersaline alkaline lakes.</title>
        <authorList>
            <person name="Sorokin D.Y."/>
            <person name="Elcheninov A.G."/>
            <person name="Kostrikina N.A."/>
            <person name="Bale N.J."/>
            <person name="Sinninghe Damste J.S."/>
            <person name="Khijniak T.V."/>
            <person name="Kublanov I.V."/>
            <person name="Toshchakov S.V."/>
        </authorList>
    </citation>
    <scope>NUCLEOTIDE SEQUENCE [LARGE SCALE GENOMIC DNA]</scope>
    <source>
        <strain evidence="14 15">AArcht-Sl</strain>
    </source>
</reference>
<keyword evidence="15" id="KW-1185">Reference proteome</keyword>
<dbReference type="GO" id="GO:0005524">
    <property type="term" value="F:ATP binding"/>
    <property type="evidence" value="ECO:0007669"/>
    <property type="project" value="UniProtKB-UniRule"/>
</dbReference>
<dbReference type="Proteomes" id="UP000273828">
    <property type="component" value="Unassembled WGS sequence"/>
</dbReference>
<dbReference type="Pfam" id="PF09190">
    <property type="entry name" value="DALR_2"/>
    <property type="match status" value="1"/>
</dbReference>
<evidence type="ECO:0000256" key="8">
    <source>
        <dbReference type="ARBA" id="ARBA00022840"/>
    </source>
</evidence>